<dbReference type="EMBL" id="CP113517">
    <property type="protein sequence ID" value="WAR46135.1"/>
    <property type="molecule type" value="Genomic_DNA"/>
</dbReference>
<keyword evidence="2" id="KW-1185">Reference proteome</keyword>
<dbReference type="Proteomes" id="UP001162780">
    <property type="component" value="Chromosome"/>
</dbReference>
<accession>A0ABY7GNQ3</accession>
<name>A0ABY7GNQ3_9GAMM</name>
<gene>
    <name evidence="1" type="ORF">NM686_006350</name>
</gene>
<evidence type="ECO:0000313" key="2">
    <source>
        <dbReference type="Proteomes" id="UP001162780"/>
    </source>
</evidence>
<protein>
    <submittedName>
        <fullName evidence="1">Uncharacterized protein</fullName>
    </submittedName>
</protein>
<organism evidence="1 2">
    <name type="scientific">Methylomonas rapida</name>
    <dbReference type="NCBI Taxonomy" id="2963939"/>
    <lineage>
        <taxon>Bacteria</taxon>
        <taxon>Pseudomonadati</taxon>
        <taxon>Pseudomonadota</taxon>
        <taxon>Gammaproteobacteria</taxon>
        <taxon>Methylococcales</taxon>
        <taxon>Methylococcaceae</taxon>
        <taxon>Methylomonas</taxon>
    </lineage>
</organism>
<dbReference type="RefSeq" id="WP_255187040.1">
    <property type="nucleotide sequence ID" value="NZ_CP113517.1"/>
</dbReference>
<sequence length="56" mass="6748">MNNQKTQGPKQDEKMQHTPMMQQRVLIVFHGVYWNKIQTYTKTYTKQQLPKADRIP</sequence>
<evidence type="ECO:0000313" key="1">
    <source>
        <dbReference type="EMBL" id="WAR46135.1"/>
    </source>
</evidence>
<reference evidence="1" key="1">
    <citation type="submission" date="2022-11" db="EMBL/GenBank/DDBJ databases">
        <title>Methylomonas rapida sp. nov., Carotenoid-Producing Obligate Methanotrophs with High Growth Characteristics and Biotechnological Potential.</title>
        <authorList>
            <person name="Tikhonova E.N."/>
            <person name="Suleimanov R.Z."/>
            <person name="Miroshnikov K."/>
            <person name="Oshkin I.Y."/>
            <person name="Belova S.E."/>
            <person name="Danilova O.V."/>
            <person name="Ashikhmin A."/>
            <person name="Konopkin A."/>
            <person name="But S.Y."/>
            <person name="Khmelenina V.N."/>
            <person name="Kuznetsov N."/>
            <person name="Pimenov N.V."/>
            <person name="Dedysh S.N."/>
        </authorList>
    </citation>
    <scope>NUCLEOTIDE SEQUENCE</scope>
    <source>
        <strain evidence="1">MP1</strain>
    </source>
</reference>
<proteinExistence type="predicted"/>